<dbReference type="Pfam" id="PF07983">
    <property type="entry name" value="X8"/>
    <property type="match status" value="1"/>
</dbReference>
<keyword evidence="10" id="KW-1015">Disulfide bond</keyword>
<sequence>MKILEEIAQVPLSISPISSNFTEQVVNFNPRSSSSSTWLANCHGLGYKVSLILPSALFVVYLAYQARKSLAKLSNGRSYIIIAYYGLLWLVSLLNLVWCALQVWECTAGKESAWNLLSLFTSSGMMFLEISLVAFLLQGSYSSGLEALTRTFVVSGIVVGVDILLKAIYVFGFGIPLFIDNDETTNRLKWGLWVVHKLLLTGVYGFILFMHHSKWRERLPDAATWCICRSDVSDASLQKSLDYACGAGADCSAINQNGNCYQPNTVRAHCSYAVNSYFQKKSQAQQACVFSNTATIVSADPSVGSCSFTASASPTGNTTTPGTSTTPSTTTPGTSTTPGTFTPSPFGLGPSTGIDSSDAHKLANKVTNLFSAATIITLCVSFILA</sequence>
<accession>A0A7J7NWW3</accession>
<organism evidence="15 16">
    <name type="scientific">Kingdonia uniflora</name>
    <dbReference type="NCBI Taxonomy" id="39325"/>
    <lineage>
        <taxon>Eukaryota</taxon>
        <taxon>Viridiplantae</taxon>
        <taxon>Streptophyta</taxon>
        <taxon>Embryophyta</taxon>
        <taxon>Tracheophyta</taxon>
        <taxon>Spermatophyta</taxon>
        <taxon>Magnoliopsida</taxon>
        <taxon>Ranunculales</taxon>
        <taxon>Circaeasteraceae</taxon>
        <taxon>Kingdonia</taxon>
    </lineage>
</organism>
<keyword evidence="5" id="KW-0336">GPI-anchor</keyword>
<feature type="domain" description="X8" evidence="14">
    <location>
        <begin position="224"/>
        <end position="308"/>
    </location>
</feature>
<comment type="caution">
    <text evidence="15">The sequence shown here is derived from an EMBL/GenBank/DDBJ whole genome shotgun (WGS) entry which is preliminary data.</text>
</comment>
<keyword evidence="5" id="KW-0449">Lipoprotein</keyword>
<reference evidence="15 16" key="1">
    <citation type="journal article" date="2020" name="IScience">
        <title>Genome Sequencing of the Endangered Kingdonia uniflora (Circaeasteraceae, Ranunculales) Reveals Potential Mechanisms of Evolutionary Specialization.</title>
        <authorList>
            <person name="Sun Y."/>
            <person name="Deng T."/>
            <person name="Zhang A."/>
            <person name="Moore M.J."/>
            <person name="Landis J.B."/>
            <person name="Lin N."/>
            <person name="Zhang H."/>
            <person name="Zhang X."/>
            <person name="Huang J."/>
            <person name="Zhang X."/>
            <person name="Sun H."/>
            <person name="Wang H."/>
        </authorList>
    </citation>
    <scope>NUCLEOTIDE SEQUENCE [LARGE SCALE GENOMIC DNA]</scope>
    <source>
        <strain evidence="15">TB1705</strain>
        <tissue evidence="15">Leaf</tissue>
    </source>
</reference>
<evidence type="ECO:0000256" key="13">
    <source>
        <dbReference type="SAM" id="Phobius"/>
    </source>
</evidence>
<dbReference type="Gene3D" id="1.20.58.1040">
    <property type="match status" value="1"/>
</dbReference>
<dbReference type="AlphaFoldDB" id="A0A7J7NWW3"/>
<evidence type="ECO:0000256" key="8">
    <source>
        <dbReference type="ARBA" id="ARBA00022989"/>
    </source>
</evidence>
<evidence type="ECO:0000259" key="14">
    <source>
        <dbReference type="SMART" id="SM00768"/>
    </source>
</evidence>
<protein>
    <recommendedName>
        <fullName evidence="14">X8 domain-containing protein</fullName>
    </recommendedName>
</protein>
<evidence type="ECO:0000256" key="6">
    <source>
        <dbReference type="ARBA" id="ARBA00022692"/>
    </source>
</evidence>
<evidence type="ECO:0000313" key="16">
    <source>
        <dbReference type="Proteomes" id="UP000541444"/>
    </source>
</evidence>
<comment type="similarity">
    <text evidence="3">Belongs to the UPF0359 family.</text>
</comment>
<feature type="transmembrane region" description="Helical" evidence="13">
    <location>
        <begin position="190"/>
        <end position="209"/>
    </location>
</feature>
<feature type="transmembrane region" description="Helical" evidence="13">
    <location>
        <begin position="151"/>
        <end position="178"/>
    </location>
</feature>
<evidence type="ECO:0000256" key="2">
    <source>
        <dbReference type="ARBA" id="ARBA00004609"/>
    </source>
</evidence>
<dbReference type="GO" id="GO:0005886">
    <property type="term" value="C:plasma membrane"/>
    <property type="evidence" value="ECO:0007669"/>
    <property type="project" value="UniProtKB-SubCell"/>
</dbReference>
<evidence type="ECO:0000256" key="3">
    <source>
        <dbReference type="ARBA" id="ARBA00010125"/>
    </source>
</evidence>
<keyword evidence="4" id="KW-1003">Cell membrane</keyword>
<evidence type="ECO:0000256" key="10">
    <source>
        <dbReference type="ARBA" id="ARBA00023157"/>
    </source>
</evidence>
<evidence type="ECO:0000256" key="7">
    <source>
        <dbReference type="ARBA" id="ARBA00022729"/>
    </source>
</evidence>
<dbReference type="GO" id="GO:0098552">
    <property type="term" value="C:side of membrane"/>
    <property type="evidence" value="ECO:0007669"/>
    <property type="project" value="UniProtKB-KW"/>
</dbReference>
<dbReference type="PANTHER" id="PTHR15876:SF8">
    <property type="entry name" value="TRANSMEMBRANE PROTEIN ADIPOCYTE-ASSOCIATED 1"/>
    <property type="match status" value="1"/>
</dbReference>
<keyword evidence="11" id="KW-0325">Glycoprotein</keyword>
<keyword evidence="9 13" id="KW-0472">Membrane</keyword>
<evidence type="ECO:0000256" key="11">
    <source>
        <dbReference type="ARBA" id="ARBA00023180"/>
    </source>
</evidence>
<evidence type="ECO:0000256" key="12">
    <source>
        <dbReference type="SAM" id="MobiDB-lite"/>
    </source>
</evidence>
<keyword evidence="7" id="KW-0732">Signal</keyword>
<dbReference type="PANTHER" id="PTHR15876">
    <property type="entry name" value="TRANSMEMBRANE PROTEIN ADIPOCYTE-ASSOCIATED 1"/>
    <property type="match status" value="1"/>
</dbReference>
<evidence type="ECO:0000313" key="15">
    <source>
        <dbReference type="EMBL" id="KAF6171388.1"/>
    </source>
</evidence>
<dbReference type="OrthoDB" id="10027388at2759"/>
<evidence type="ECO:0000256" key="5">
    <source>
        <dbReference type="ARBA" id="ARBA00022622"/>
    </source>
</evidence>
<feature type="region of interest" description="Disordered" evidence="12">
    <location>
        <begin position="311"/>
        <end position="349"/>
    </location>
</feature>
<dbReference type="GO" id="GO:0009506">
    <property type="term" value="C:plasmodesma"/>
    <property type="evidence" value="ECO:0007669"/>
    <property type="project" value="UniProtKB-ARBA"/>
</dbReference>
<evidence type="ECO:0000256" key="1">
    <source>
        <dbReference type="ARBA" id="ARBA00004141"/>
    </source>
</evidence>
<keyword evidence="8 13" id="KW-1133">Transmembrane helix</keyword>
<proteinExistence type="inferred from homology"/>
<feature type="transmembrane region" description="Helical" evidence="13">
    <location>
        <begin position="116"/>
        <end position="139"/>
    </location>
</feature>
<feature type="transmembrane region" description="Helical" evidence="13">
    <location>
        <begin position="84"/>
        <end position="104"/>
    </location>
</feature>
<evidence type="ECO:0000256" key="4">
    <source>
        <dbReference type="ARBA" id="ARBA00022475"/>
    </source>
</evidence>
<keyword evidence="16" id="KW-1185">Reference proteome</keyword>
<dbReference type="Pfam" id="PF10160">
    <property type="entry name" value="Tmemb_40"/>
    <property type="match status" value="1"/>
</dbReference>
<dbReference type="InterPro" id="IPR012946">
    <property type="entry name" value="X8"/>
</dbReference>
<dbReference type="EMBL" id="JACGCM010000497">
    <property type="protein sequence ID" value="KAF6171388.1"/>
    <property type="molecule type" value="Genomic_DNA"/>
</dbReference>
<gene>
    <name evidence="15" type="ORF">GIB67_009529</name>
</gene>
<keyword evidence="6 13" id="KW-0812">Transmembrane</keyword>
<dbReference type="FunFam" id="1.20.58.1040:FF:000001">
    <property type="entry name" value="Glucan endo-1,3-beta-glucosidase 4"/>
    <property type="match status" value="1"/>
</dbReference>
<dbReference type="GO" id="GO:0004930">
    <property type="term" value="F:G protein-coupled receptor activity"/>
    <property type="evidence" value="ECO:0007669"/>
    <property type="project" value="TreeGrafter"/>
</dbReference>
<dbReference type="SMART" id="SM00768">
    <property type="entry name" value="X8"/>
    <property type="match status" value="1"/>
</dbReference>
<name>A0A7J7NWW3_9MAGN</name>
<feature type="transmembrane region" description="Helical" evidence="13">
    <location>
        <begin position="45"/>
        <end position="64"/>
    </location>
</feature>
<dbReference type="InterPro" id="IPR018781">
    <property type="entry name" value="TPRA1/CAND2/CAND8"/>
</dbReference>
<comment type="subcellular location">
    <subcellularLocation>
        <location evidence="2">Cell membrane</location>
        <topology evidence="2">Lipid-anchor</topology>
        <topology evidence="2">GPI-anchor</topology>
    </subcellularLocation>
    <subcellularLocation>
        <location evidence="1">Membrane</location>
        <topology evidence="1">Multi-pass membrane protein</topology>
    </subcellularLocation>
</comment>
<dbReference type="Proteomes" id="UP000541444">
    <property type="component" value="Unassembled WGS sequence"/>
</dbReference>
<evidence type="ECO:0000256" key="9">
    <source>
        <dbReference type="ARBA" id="ARBA00023136"/>
    </source>
</evidence>